<dbReference type="InterPro" id="IPR009937">
    <property type="entry name" value="Phage_holin_3_6"/>
</dbReference>
<dbReference type="Proteomes" id="UP000533269">
    <property type="component" value="Unassembled WGS sequence"/>
</dbReference>
<dbReference type="Pfam" id="PF07332">
    <property type="entry name" value="Phage_holin_3_6"/>
    <property type="match status" value="1"/>
</dbReference>
<dbReference type="EMBL" id="JACHVY010000001">
    <property type="protein sequence ID" value="MBB2900949.1"/>
    <property type="molecule type" value="Genomic_DNA"/>
</dbReference>
<gene>
    <name evidence="2" type="ORF">FHR75_001737</name>
</gene>
<proteinExistence type="predicted"/>
<dbReference type="RefSeq" id="WP_012085264.1">
    <property type="nucleotide sequence ID" value="NZ_JACHVY010000001.1"/>
</dbReference>
<name>A0A7W4XX81_KINRA</name>
<dbReference type="AlphaFoldDB" id="A0A7W4XX81"/>
<keyword evidence="1" id="KW-0812">Transmembrane</keyword>
<evidence type="ECO:0000256" key="1">
    <source>
        <dbReference type="SAM" id="Phobius"/>
    </source>
</evidence>
<reference evidence="2 3" key="2">
    <citation type="submission" date="2020-08" db="EMBL/GenBank/DDBJ databases">
        <authorList>
            <person name="Partida-Martinez L."/>
            <person name="Huntemann M."/>
            <person name="Clum A."/>
            <person name="Wang J."/>
            <person name="Palaniappan K."/>
            <person name="Ritter S."/>
            <person name="Chen I.-M."/>
            <person name="Stamatis D."/>
            <person name="Reddy T."/>
            <person name="O'Malley R."/>
            <person name="Daum C."/>
            <person name="Shapiro N."/>
            <person name="Ivanova N."/>
            <person name="Kyrpides N."/>
            <person name="Woyke T."/>
        </authorList>
    </citation>
    <scope>NUCLEOTIDE SEQUENCE [LARGE SCALE GENOMIC DNA]</scope>
    <source>
        <strain evidence="2 3">AS2.23</strain>
    </source>
</reference>
<sequence>MTTLNDRPVGAPERTIGQLVADATKDMSELVRYEIALAKAEITADVKNGAIGGGLFGVAGLFGFVAFVFLGITVAFALHEGAGWPIWLSFLVVAAAMLVVAGLAAAVGFGRIKQVKPPERTIRTTKDSIAAIKAAATGKPVAKTIAAGPSAGPVAVGPGSHSVKH</sequence>
<organism evidence="2 3">
    <name type="scientific">Kineococcus radiotolerans</name>
    <dbReference type="NCBI Taxonomy" id="131568"/>
    <lineage>
        <taxon>Bacteria</taxon>
        <taxon>Bacillati</taxon>
        <taxon>Actinomycetota</taxon>
        <taxon>Actinomycetes</taxon>
        <taxon>Kineosporiales</taxon>
        <taxon>Kineosporiaceae</taxon>
        <taxon>Kineococcus</taxon>
    </lineage>
</organism>
<dbReference type="OMA" id="LWRWVAF"/>
<evidence type="ECO:0000313" key="2">
    <source>
        <dbReference type="EMBL" id="MBB2900949.1"/>
    </source>
</evidence>
<evidence type="ECO:0000313" key="3">
    <source>
        <dbReference type="Proteomes" id="UP000533269"/>
    </source>
</evidence>
<feature type="transmembrane region" description="Helical" evidence="1">
    <location>
        <begin position="55"/>
        <end position="78"/>
    </location>
</feature>
<feature type="transmembrane region" description="Helical" evidence="1">
    <location>
        <begin position="84"/>
        <end position="110"/>
    </location>
</feature>
<keyword evidence="1" id="KW-0472">Membrane</keyword>
<evidence type="ECO:0008006" key="4">
    <source>
        <dbReference type="Google" id="ProtNLM"/>
    </source>
</evidence>
<reference evidence="2 3" key="1">
    <citation type="submission" date="2020-08" db="EMBL/GenBank/DDBJ databases">
        <title>The Agave Microbiome: Exploring the role of microbial communities in plant adaptations to desert environments.</title>
        <authorList>
            <person name="Partida-Martinez L.P."/>
        </authorList>
    </citation>
    <scope>NUCLEOTIDE SEQUENCE [LARGE SCALE GENOMIC DNA]</scope>
    <source>
        <strain evidence="2 3">AS2.23</strain>
    </source>
</reference>
<accession>A0A7W4XX81</accession>
<comment type="caution">
    <text evidence="2">The sequence shown here is derived from an EMBL/GenBank/DDBJ whole genome shotgun (WGS) entry which is preliminary data.</text>
</comment>
<keyword evidence="1" id="KW-1133">Transmembrane helix</keyword>
<protein>
    <recommendedName>
        <fullName evidence="4">Integral membrane protein</fullName>
    </recommendedName>
</protein>